<dbReference type="HOGENOM" id="CLU_313319_0_0_1"/>
<organism evidence="2 3">
    <name type="scientific">Talaromyces marneffei (strain ATCC 18224 / CBS 334.59 / QM 7333)</name>
    <name type="common">Penicillium marneffei</name>
    <dbReference type="NCBI Taxonomy" id="441960"/>
    <lineage>
        <taxon>Eukaryota</taxon>
        <taxon>Fungi</taxon>
        <taxon>Dikarya</taxon>
        <taxon>Ascomycota</taxon>
        <taxon>Pezizomycotina</taxon>
        <taxon>Eurotiomycetes</taxon>
        <taxon>Eurotiomycetidae</taxon>
        <taxon>Eurotiales</taxon>
        <taxon>Trichocomaceae</taxon>
        <taxon>Talaromyces</taxon>
        <taxon>Talaromyces sect. Talaromyces</taxon>
    </lineage>
</organism>
<reference evidence="3" key="1">
    <citation type="journal article" date="2015" name="Genome Announc.">
        <title>Genome sequence of the AIDS-associated pathogen Penicillium marneffei (ATCC18224) and its near taxonomic relative Talaromyces stipitatus (ATCC10500).</title>
        <authorList>
            <person name="Nierman W.C."/>
            <person name="Fedorova-Abrams N.D."/>
            <person name="Andrianopoulos A."/>
        </authorList>
    </citation>
    <scope>NUCLEOTIDE SEQUENCE [LARGE SCALE GENOMIC DNA]</scope>
    <source>
        <strain evidence="3">ATCC 18224 / CBS 334.59 / QM 7333</strain>
    </source>
</reference>
<keyword evidence="3" id="KW-1185">Reference proteome</keyword>
<dbReference type="OrthoDB" id="4160190at2759"/>
<dbReference type="Proteomes" id="UP000001294">
    <property type="component" value="Unassembled WGS sequence"/>
</dbReference>
<evidence type="ECO:0000256" key="1">
    <source>
        <dbReference type="SAM" id="MobiDB-lite"/>
    </source>
</evidence>
<dbReference type="GO" id="GO:0000981">
    <property type="term" value="F:DNA-binding transcription factor activity, RNA polymerase II-specific"/>
    <property type="evidence" value="ECO:0007669"/>
    <property type="project" value="TreeGrafter"/>
</dbReference>
<protein>
    <submittedName>
        <fullName evidence="2">Uncharacterized protein</fullName>
    </submittedName>
</protein>
<evidence type="ECO:0000313" key="3">
    <source>
        <dbReference type="Proteomes" id="UP000001294"/>
    </source>
</evidence>
<sequence length="935" mass="106305">MGHELSLHSTSHPCDICTTLSHELPNRRDEYVQKADEHFTFGLWLVTVVLGYLNSRTCQQVYISTVLICFVYFGRGPRVWEYLVFGDHGPSEWRVLMNGVSEVFTGVLAPISQPTALCVGLSSDRAKMDSHIEPLRKVRTLVQQHMQRDTDMVMYDTVIDDLLAVMAEVNEKRSIQWPQVGLMQVLMAWVYRLPDKFVNQLEQKNSVALVILAYWAMLLKYMQSVWFMKGWDTVNPRALDWVSTIPMSSLGNITKVHLLLLQLGNRVLNDKRIRHGQCWTFSKEYRYLSLTGLLNTADIAVPTCCSGSPVQCSPSRESAPRSPLARGILDYGVENSMPEERKTQTTDPGKPSEPLRRVEDESLTQTTQLKLCRQSADAYFRINAVDDTREHRRPDGDLISDCSHGQKTSVCKRACRVTYSFAPWPTAKAKGLIVECQVRSPSMKNPFSTCWYPSPQFIGLDLRGHSEMEHILVTLIRNGVRSTETSSCPCFLQSMFIAALGDLSVPRLVGIPRANRSPAIVSWGVTPRDSLVPFAAILVQFIPKTALIRRTQLRCGGGYFLIPNSVLVRPWAEYKTVALHLGSRTLAPLLMIQSHLSHGNSEQIDFQPVESKRQNQADNAIISRYLIRLFFTVSTFQIAVFYVDFEDWPDWPLRDTRYMSYGSTATEDSEASLLSISRFQPPPSPTTSISPTVSDKGKIAPPVDVVRVNLSPCVTISFVRKTRLFRMQYSYIDIVKELNGTLKHLVLGGSNGSHSTFLHDFSGTRLPIPHLEYPRLSDDTPHRVSFLDEQTVQTANTSFSTQLSYTFDHWDDCVRFQELLLASKLVFIAGIAEAKSKGRGEECISQNLRLLRGRHERLTLLFFANSQRKERKRYVSVPLNCIDKIDVPKKTSKPVLLYLRPNFEILAEMKVLYFYFLDDDERKRFGEIIAHHIER</sequence>
<dbReference type="PANTHER" id="PTHR47657">
    <property type="entry name" value="STEROL REGULATORY ELEMENT-BINDING PROTEIN ECM22"/>
    <property type="match status" value="1"/>
</dbReference>
<dbReference type="EMBL" id="DS995900">
    <property type="protein sequence ID" value="EEA26500.1"/>
    <property type="molecule type" value="Genomic_DNA"/>
</dbReference>
<evidence type="ECO:0000313" key="2">
    <source>
        <dbReference type="EMBL" id="EEA26500.1"/>
    </source>
</evidence>
<dbReference type="VEuPathDB" id="FungiDB:PMAA_075680"/>
<gene>
    <name evidence="2" type="ORF">PMAA_075680</name>
</gene>
<dbReference type="InterPro" id="IPR052400">
    <property type="entry name" value="Zn2-C6_fungal_TF"/>
</dbReference>
<dbReference type="PANTHER" id="PTHR47657:SF13">
    <property type="entry name" value="ZN(2)-C6 FUNGAL-TYPE DOMAIN-CONTAINING PROTEIN-RELATED"/>
    <property type="match status" value="1"/>
</dbReference>
<feature type="region of interest" description="Disordered" evidence="1">
    <location>
        <begin position="333"/>
        <end position="362"/>
    </location>
</feature>
<name>B6QBQ9_TALMQ</name>
<dbReference type="AlphaFoldDB" id="B6QBQ9"/>
<proteinExistence type="predicted"/>
<accession>B6QBQ9</accession>